<evidence type="ECO:0000313" key="1">
    <source>
        <dbReference type="EMBL" id="OOV07592.1"/>
    </source>
</evidence>
<dbReference type="Proteomes" id="UP000190750">
    <property type="component" value="Unassembled WGS sequence"/>
</dbReference>
<proteinExistence type="predicted"/>
<gene>
    <name evidence="1" type="ORF">RF819_13385</name>
</gene>
<comment type="caution">
    <text evidence="1">The sequence shown here is derived from an EMBL/GenBank/DDBJ whole genome shotgun (WGS) entry which is preliminary data.</text>
</comment>
<dbReference type="EMBL" id="MTJN01000002">
    <property type="protein sequence ID" value="OOV07592.1"/>
    <property type="molecule type" value="Genomic_DNA"/>
</dbReference>
<evidence type="ECO:0008006" key="3">
    <source>
        <dbReference type="Google" id="ProtNLM"/>
    </source>
</evidence>
<name>A0A1T1AU03_RHOFE</name>
<protein>
    <recommendedName>
        <fullName evidence="3">Apea-like HEPN domain-containing protein</fullName>
    </recommendedName>
</protein>
<sequence length="368" mass="42408">MLHSMLVFPPVARDIDHANLIWKAVAYDPGELTKESFLKELNKQLSVELSQREEKFHVLTSVSFESQLILGKTIVENVQIQFCGSMYPRKFATSRSVQIQDQRVPATESPQNYNKIIATVTAKRPALALTAAMRAIDLHRALWCLFCNKEMEMNGRSWIPINSVRLGAIHTIHRPNGSSATEEIWFEPHNVATDPYKPKDAAKVRQRVRLTLRRLSRCPYREDIVEALLMYVRALDEWNQTTAFTRLWSAVERLSSPGYGDYDAVVRRCAFLWDDTGFATQALEHLREYRNSCVHTGGESTQAKTYCFQLQRHFRPMVLFHIGNTGRFRTLDEANEFLDMPTDLAVLTKLKQTVARVRRFRSPRPHTP</sequence>
<accession>A0A1T1AU03</accession>
<reference evidence="1 2" key="1">
    <citation type="submission" date="2017-01" db="EMBL/GenBank/DDBJ databases">
        <title>Genome sequencing of Rhodoferax fermentans JCM 7819.</title>
        <authorList>
            <person name="Kim Y.J."/>
            <person name="Farh M.E.-A."/>
            <person name="Yang D.-C."/>
        </authorList>
    </citation>
    <scope>NUCLEOTIDE SEQUENCE [LARGE SCALE GENOMIC DNA]</scope>
    <source>
        <strain evidence="1 2">JCM 7819</strain>
    </source>
</reference>
<keyword evidence="2" id="KW-1185">Reference proteome</keyword>
<dbReference type="AlphaFoldDB" id="A0A1T1AU03"/>
<organism evidence="1 2">
    <name type="scientific">Rhodoferax fermentans</name>
    <dbReference type="NCBI Taxonomy" id="28066"/>
    <lineage>
        <taxon>Bacteria</taxon>
        <taxon>Pseudomonadati</taxon>
        <taxon>Pseudomonadota</taxon>
        <taxon>Betaproteobacteria</taxon>
        <taxon>Burkholderiales</taxon>
        <taxon>Comamonadaceae</taxon>
        <taxon>Rhodoferax</taxon>
    </lineage>
</organism>
<evidence type="ECO:0000313" key="2">
    <source>
        <dbReference type="Proteomes" id="UP000190750"/>
    </source>
</evidence>